<organism evidence="3">
    <name type="scientific">Candidatus Methanophaga sp. ANME-1 ERB7</name>
    <dbReference type="NCBI Taxonomy" id="2759913"/>
    <lineage>
        <taxon>Archaea</taxon>
        <taxon>Methanobacteriati</taxon>
        <taxon>Methanobacteriota</taxon>
        <taxon>Stenosarchaea group</taxon>
        <taxon>Methanomicrobia</taxon>
        <taxon>Candidatus Methanophagales</taxon>
        <taxon>Candidatus Methanophagaceae</taxon>
        <taxon>Candidatus Methanophaga</taxon>
    </lineage>
</organism>
<evidence type="ECO:0008006" key="4">
    <source>
        <dbReference type="Google" id="ProtNLM"/>
    </source>
</evidence>
<protein>
    <recommendedName>
        <fullName evidence="4">DNA double-strand break repair Rad50 ATPase</fullName>
    </recommendedName>
</protein>
<dbReference type="EMBL" id="MT631702">
    <property type="protein sequence ID" value="QNO57776.1"/>
    <property type="molecule type" value="Genomic_DNA"/>
</dbReference>
<dbReference type="InterPro" id="IPR027417">
    <property type="entry name" value="P-loop_NTPase"/>
</dbReference>
<name>A0A7G9ZBZ2_9EURY</name>
<gene>
    <name evidence="3" type="ORF">OHAEDELL_00003</name>
</gene>
<dbReference type="PANTHER" id="PTHR32114:SF2">
    <property type="entry name" value="ABC TRANSPORTER ABCH.3"/>
    <property type="match status" value="1"/>
</dbReference>
<accession>A0A7G9ZBZ2</accession>
<dbReference type="PANTHER" id="PTHR32114">
    <property type="entry name" value="ABC TRANSPORTER ABCH.3"/>
    <property type="match status" value="1"/>
</dbReference>
<evidence type="ECO:0000256" key="2">
    <source>
        <dbReference type="ARBA" id="ARBA00049666"/>
    </source>
</evidence>
<evidence type="ECO:0000256" key="1">
    <source>
        <dbReference type="ARBA" id="ARBA00023054"/>
    </source>
</evidence>
<keyword evidence="1" id="KW-0175">Coiled coil</keyword>
<dbReference type="SUPFAM" id="SSF52540">
    <property type="entry name" value="P-loop containing nucleoside triphosphate hydrolases"/>
    <property type="match status" value="1"/>
</dbReference>
<comment type="similarity">
    <text evidence="2">Belongs to the Sph1/Sph2 family.</text>
</comment>
<dbReference type="AlphaFoldDB" id="A0A7G9ZBZ2"/>
<sequence length="133" mass="15157">MPKITNNRYKKVRIDSDFNIQAFSEEKHDYVDLGVLSGGTSDQLLISLRLAFAKALTPASGQYSTQFLFLDEPLSSFDPNRRLSFLEFLRSLETSFQQIFVISHLSGLENYVDNHIKIKSDLEAGSKVGYTWE</sequence>
<evidence type="ECO:0000313" key="3">
    <source>
        <dbReference type="EMBL" id="QNO57776.1"/>
    </source>
</evidence>
<reference evidence="3" key="1">
    <citation type="submission" date="2020-06" db="EMBL/GenBank/DDBJ databases">
        <title>Unique genomic features of the anaerobic methanotrophic archaea.</title>
        <authorList>
            <person name="Chadwick G.L."/>
            <person name="Skennerton C.T."/>
            <person name="Laso-Perez R."/>
            <person name="Leu A.O."/>
            <person name="Speth D.R."/>
            <person name="Yu H."/>
            <person name="Morgan-Lang C."/>
            <person name="Hatzenpichler R."/>
            <person name="Goudeau D."/>
            <person name="Malmstrom R."/>
            <person name="Brazelton W.J."/>
            <person name="Woyke T."/>
            <person name="Hallam S.J."/>
            <person name="Tyson G.W."/>
            <person name="Wegener G."/>
            <person name="Boetius A."/>
            <person name="Orphan V."/>
        </authorList>
    </citation>
    <scope>NUCLEOTIDE SEQUENCE</scope>
</reference>
<dbReference type="Gene3D" id="3.40.50.300">
    <property type="entry name" value="P-loop containing nucleotide triphosphate hydrolases"/>
    <property type="match status" value="1"/>
</dbReference>
<proteinExistence type="inferred from homology"/>